<dbReference type="AlphaFoldDB" id="A0A8X6J750"/>
<protein>
    <submittedName>
        <fullName evidence="1">Uncharacterized protein</fullName>
    </submittedName>
</protein>
<comment type="caution">
    <text evidence="1">The sequence shown here is derived from an EMBL/GenBank/DDBJ whole genome shotgun (WGS) entry which is preliminary data.</text>
</comment>
<dbReference type="EMBL" id="BMAO01008406">
    <property type="protein sequence ID" value="GFR23145.1"/>
    <property type="molecule type" value="Genomic_DNA"/>
</dbReference>
<dbReference type="Proteomes" id="UP000887116">
    <property type="component" value="Unassembled WGS sequence"/>
</dbReference>
<name>A0A8X6J750_TRICU</name>
<accession>A0A8X6J750</accession>
<reference evidence="1" key="1">
    <citation type="submission" date="2020-07" db="EMBL/GenBank/DDBJ databases">
        <title>Multicomponent nature underlies the extraordinary mechanical properties of spider dragline silk.</title>
        <authorList>
            <person name="Kono N."/>
            <person name="Nakamura H."/>
            <person name="Mori M."/>
            <person name="Yoshida Y."/>
            <person name="Ohtoshi R."/>
            <person name="Malay A.D."/>
            <person name="Moran D.A.P."/>
            <person name="Tomita M."/>
            <person name="Numata K."/>
            <person name="Arakawa K."/>
        </authorList>
    </citation>
    <scope>NUCLEOTIDE SEQUENCE</scope>
</reference>
<organism evidence="1 2">
    <name type="scientific">Trichonephila clavata</name>
    <name type="common">Joro spider</name>
    <name type="synonym">Nephila clavata</name>
    <dbReference type="NCBI Taxonomy" id="2740835"/>
    <lineage>
        <taxon>Eukaryota</taxon>
        <taxon>Metazoa</taxon>
        <taxon>Ecdysozoa</taxon>
        <taxon>Arthropoda</taxon>
        <taxon>Chelicerata</taxon>
        <taxon>Arachnida</taxon>
        <taxon>Araneae</taxon>
        <taxon>Araneomorphae</taxon>
        <taxon>Entelegynae</taxon>
        <taxon>Araneoidea</taxon>
        <taxon>Nephilidae</taxon>
        <taxon>Trichonephila</taxon>
    </lineage>
</organism>
<gene>
    <name evidence="1" type="ORF">TNCT_371671</name>
</gene>
<keyword evidence="2" id="KW-1185">Reference proteome</keyword>
<sequence>RCHINSSFTGRKGGIENLDDCRNPT</sequence>
<proteinExistence type="predicted"/>
<evidence type="ECO:0000313" key="2">
    <source>
        <dbReference type="Proteomes" id="UP000887116"/>
    </source>
</evidence>
<evidence type="ECO:0000313" key="1">
    <source>
        <dbReference type="EMBL" id="GFR23145.1"/>
    </source>
</evidence>
<feature type="non-terminal residue" evidence="1">
    <location>
        <position position="1"/>
    </location>
</feature>